<feature type="chain" id="PRO_5037288504" evidence="2">
    <location>
        <begin position="22"/>
        <end position="141"/>
    </location>
</feature>
<reference evidence="3" key="1">
    <citation type="journal article" date="2014" name="Int. J. Syst. Evol. Microbiol.">
        <title>Complete genome sequence of Corynebacterium casei LMG S-19264T (=DSM 44701T), isolated from a smear-ripened cheese.</title>
        <authorList>
            <consortium name="US DOE Joint Genome Institute (JGI-PGF)"/>
            <person name="Walter F."/>
            <person name="Albersmeier A."/>
            <person name="Kalinowski J."/>
            <person name="Ruckert C."/>
        </authorList>
    </citation>
    <scope>NUCLEOTIDE SEQUENCE</scope>
    <source>
        <strain evidence="3">CGMCC 1.15958</strain>
    </source>
</reference>
<keyword evidence="1" id="KW-0472">Membrane</keyword>
<feature type="signal peptide" evidence="2">
    <location>
        <begin position="1"/>
        <end position="21"/>
    </location>
</feature>
<keyword evidence="4" id="KW-1185">Reference proteome</keyword>
<keyword evidence="2" id="KW-0732">Signal</keyword>
<dbReference type="AlphaFoldDB" id="A0A916YVK1"/>
<sequence>MKTAVKFLFIMLSFVASTAFATNADLEYKAVTVEDEFAKVNKLEQYLAEHPNMTYEQVKKAKPELLEGVDLISNTNTNLVPTKDMPLVGGFWWGCCLGVVGLALVYFVTDHDKDQVRMAFWGCLIATILWGVGGLWNPFGW</sequence>
<dbReference type="EMBL" id="BMKK01000005">
    <property type="protein sequence ID" value="GGD62722.1"/>
    <property type="molecule type" value="Genomic_DNA"/>
</dbReference>
<evidence type="ECO:0000313" key="4">
    <source>
        <dbReference type="Proteomes" id="UP000609064"/>
    </source>
</evidence>
<keyword evidence="1" id="KW-0812">Transmembrane</keyword>
<name>A0A916YVK1_9BACT</name>
<evidence type="ECO:0000256" key="2">
    <source>
        <dbReference type="SAM" id="SignalP"/>
    </source>
</evidence>
<dbReference type="Proteomes" id="UP000609064">
    <property type="component" value="Unassembled WGS sequence"/>
</dbReference>
<protein>
    <submittedName>
        <fullName evidence="3">Uncharacterized protein</fullName>
    </submittedName>
</protein>
<proteinExistence type="predicted"/>
<keyword evidence="1" id="KW-1133">Transmembrane helix</keyword>
<comment type="caution">
    <text evidence="3">The sequence shown here is derived from an EMBL/GenBank/DDBJ whole genome shotgun (WGS) entry which is preliminary data.</text>
</comment>
<dbReference type="RefSeq" id="WP_188766778.1">
    <property type="nucleotide sequence ID" value="NZ_BMKK01000005.1"/>
</dbReference>
<reference evidence="3" key="2">
    <citation type="submission" date="2020-09" db="EMBL/GenBank/DDBJ databases">
        <authorList>
            <person name="Sun Q."/>
            <person name="Zhou Y."/>
        </authorList>
    </citation>
    <scope>NUCLEOTIDE SEQUENCE</scope>
    <source>
        <strain evidence="3">CGMCC 1.15958</strain>
    </source>
</reference>
<feature type="transmembrane region" description="Helical" evidence="1">
    <location>
        <begin position="120"/>
        <end position="139"/>
    </location>
</feature>
<feature type="transmembrane region" description="Helical" evidence="1">
    <location>
        <begin position="90"/>
        <end position="108"/>
    </location>
</feature>
<organism evidence="3 4">
    <name type="scientific">Emticicia aquatilis</name>
    <dbReference type="NCBI Taxonomy" id="1537369"/>
    <lineage>
        <taxon>Bacteria</taxon>
        <taxon>Pseudomonadati</taxon>
        <taxon>Bacteroidota</taxon>
        <taxon>Cytophagia</taxon>
        <taxon>Cytophagales</taxon>
        <taxon>Leadbetterellaceae</taxon>
        <taxon>Emticicia</taxon>
    </lineage>
</organism>
<evidence type="ECO:0000256" key="1">
    <source>
        <dbReference type="SAM" id="Phobius"/>
    </source>
</evidence>
<evidence type="ECO:0000313" key="3">
    <source>
        <dbReference type="EMBL" id="GGD62722.1"/>
    </source>
</evidence>
<accession>A0A916YVK1</accession>
<gene>
    <name evidence="3" type="ORF">GCM10011514_28520</name>
</gene>